<dbReference type="InParanoid" id="A0A259TU51"/>
<evidence type="ECO:0000256" key="1">
    <source>
        <dbReference type="SAM" id="SignalP"/>
    </source>
</evidence>
<proteinExistence type="predicted"/>
<dbReference type="RefSeq" id="WP_094551758.1">
    <property type="nucleotide sequence ID" value="NZ_MQWB01000011.1"/>
</dbReference>
<evidence type="ECO:0000313" key="3">
    <source>
        <dbReference type="Proteomes" id="UP000216446"/>
    </source>
</evidence>
<comment type="caution">
    <text evidence="2">The sequence shown here is derived from an EMBL/GenBank/DDBJ whole genome shotgun (WGS) entry which is preliminary data.</text>
</comment>
<evidence type="ECO:0000313" key="2">
    <source>
        <dbReference type="EMBL" id="OZC01295.1"/>
    </source>
</evidence>
<dbReference type="Proteomes" id="UP000216446">
    <property type="component" value="Unassembled WGS sequence"/>
</dbReference>
<accession>A0A259TU51</accession>
<evidence type="ECO:0008006" key="4">
    <source>
        <dbReference type="Google" id="ProtNLM"/>
    </source>
</evidence>
<organism evidence="2 3">
    <name type="scientific">Rubricoccus marinus</name>
    <dbReference type="NCBI Taxonomy" id="716817"/>
    <lineage>
        <taxon>Bacteria</taxon>
        <taxon>Pseudomonadati</taxon>
        <taxon>Rhodothermota</taxon>
        <taxon>Rhodothermia</taxon>
        <taxon>Rhodothermales</taxon>
        <taxon>Rubricoccaceae</taxon>
        <taxon>Rubricoccus</taxon>
    </lineage>
</organism>
<keyword evidence="3" id="KW-1185">Reference proteome</keyword>
<dbReference type="OrthoDB" id="9842378at2"/>
<dbReference type="InterPro" id="IPR035892">
    <property type="entry name" value="C2_domain_sf"/>
</dbReference>
<name>A0A259TU51_9BACT</name>
<feature type="chain" id="PRO_5013374210" description="C2 domain-containing protein" evidence="1">
    <location>
        <begin position="24"/>
        <end position="161"/>
    </location>
</feature>
<dbReference type="AlphaFoldDB" id="A0A259TU51"/>
<keyword evidence="1" id="KW-0732">Signal</keyword>
<feature type="signal peptide" evidence="1">
    <location>
        <begin position="1"/>
        <end position="23"/>
    </location>
</feature>
<dbReference type="EMBL" id="MQWB01000011">
    <property type="protein sequence ID" value="OZC01295.1"/>
    <property type="molecule type" value="Genomic_DNA"/>
</dbReference>
<gene>
    <name evidence="2" type="ORF">BSZ36_17765</name>
</gene>
<protein>
    <recommendedName>
        <fullName evidence="4">C2 domain-containing protein</fullName>
    </recommendedName>
</protein>
<reference evidence="2 3" key="1">
    <citation type="submission" date="2016-11" db="EMBL/GenBank/DDBJ databases">
        <title>Study of marine rhodopsin-containing bacteria.</title>
        <authorList>
            <person name="Yoshizawa S."/>
            <person name="Kumagai Y."/>
            <person name="Kogure K."/>
        </authorList>
    </citation>
    <scope>NUCLEOTIDE SEQUENCE [LARGE SCALE GENOMIC DNA]</scope>
    <source>
        <strain evidence="2 3">SG-29</strain>
    </source>
</reference>
<dbReference type="SUPFAM" id="SSF49562">
    <property type="entry name" value="C2 domain (Calcium/lipid-binding domain, CaLB)"/>
    <property type="match status" value="1"/>
</dbReference>
<sequence>MRLLALLSLFALPLSGCAGLAEALDEAFPTYSGGDVTAVTLLTLPPSKPDGSAWDLSGGADPFVVIRAENGAVLYNGSVVANAVPSQYPLPWAVSGVRVGMEDVMWIEVYDDDVAEDDVVARYRVRLADVSGLVKPATFPLMGPGGQPMAEVDVRWIEAAG</sequence>